<accession>A0A6I3JDC0</accession>
<reference evidence="3 4" key="1">
    <citation type="submission" date="2019-10" db="EMBL/GenBank/DDBJ databases">
        <title>Nocardioides novel species isolated from the excrement of Marmot.</title>
        <authorList>
            <person name="Zhang G."/>
        </authorList>
    </citation>
    <scope>NUCLEOTIDE SEQUENCE [LARGE SCALE GENOMIC DNA]</scope>
    <source>
        <strain evidence="4">zg-579</strain>
    </source>
</reference>
<dbReference type="InterPro" id="IPR001434">
    <property type="entry name" value="OmcB-like_DUF11"/>
</dbReference>
<gene>
    <name evidence="3" type="ORF">GGQ22_13270</name>
</gene>
<feature type="domain" description="Choice-of-anchor A" evidence="2">
    <location>
        <begin position="55"/>
        <end position="309"/>
    </location>
</feature>
<dbReference type="Pfam" id="PF20597">
    <property type="entry name" value="pAdhesive_15"/>
    <property type="match status" value="1"/>
</dbReference>
<evidence type="ECO:0000313" key="3">
    <source>
        <dbReference type="EMBL" id="MTB96053.1"/>
    </source>
</evidence>
<protein>
    <submittedName>
        <fullName evidence="3">Choice-of-anchor A family protein</fullName>
    </submittedName>
</protein>
<comment type="caution">
    <text evidence="3">The sequence shown here is derived from an EMBL/GenBank/DDBJ whole genome shotgun (WGS) entry which is preliminary data.</text>
</comment>
<keyword evidence="4" id="KW-1185">Reference proteome</keyword>
<dbReference type="InterPro" id="IPR013783">
    <property type="entry name" value="Ig-like_fold"/>
</dbReference>
<dbReference type="GO" id="GO:0005975">
    <property type="term" value="P:carbohydrate metabolic process"/>
    <property type="evidence" value="ECO:0007669"/>
    <property type="project" value="UniProtKB-ARBA"/>
</dbReference>
<evidence type="ECO:0000259" key="2">
    <source>
        <dbReference type="Pfam" id="PF20597"/>
    </source>
</evidence>
<dbReference type="PANTHER" id="PTHR34819:SF3">
    <property type="entry name" value="CELL SURFACE PROTEIN"/>
    <property type="match status" value="1"/>
</dbReference>
<sequence>MRRAGVRGLIGAALAALVVPLGVVGAAATEGGGAGGGGGSGSGGSGTACVEVENPFGEATGWTEFVEGDGVRHGQESEGTIAYGGDLPVSGMPVGGWLQGRLPKTAPALVVAGRAGSFSLNAGSAWVGPGQAPSHKIDFNSGGGLLPQNPVDFVAGFAHLRALSTSLGAAADTGAVVEQSDVQNRILVLRGDDPRLNVVSLPQALLSTAKTITYDVPAGSALVVNVRGTTVTTPEEVKNNLTPGVQPSTAGVQARGPVIWNFPEATSVAFRFGSDLGGHVLAPRAAVHARNVIIGQVVAASFESHNETHVAFLPARVCLPGTPTAPPVQPPARPDVTVTKTASTATPVGGSTLTWTLTATNVGTAPAPGTVVTDVLPAGVTPGALPAGCTLAGRTVTCAAGTLAPGASASYALVVVVDPVAGAGAPANRWLLHELTPTKQEQHVDLEAGELRTVTASCAAPDALVSDGQVRVDHVDQGTGDLTDVRVLRSEATGPGTWKAVVRNEATGRAQAKLFLVCLPGSTEVTDGHRHALSLDPVAVTATPSWAAGRHSAVLTCPVGTAPVAPGFALAGGAARWSGSEPEGRAGWRFTFDVTDPATAALSLRCLRREVAAAQGHTHDLRLAHVVRTVTVPPGAVVEEQVTCADDAKGIVATWSLPPGVVHLGNDPRLKTRAFRLLNTTGAPLSAVLDLECLGDRPGEEVRGHDQPVVVTNTATVTTTGDDVNRTNDTATSVVTVTPGAGTAALAPQAVLAAKGVRLRVVSSMPGTARLVVSAGGRVLGRARVALRPGRTSPATVTLDRAGRRALAAAGRATVRLDPARGPSVRRTVRLR</sequence>
<proteinExistence type="predicted"/>
<dbReference type="EMBL" id="WLCI01000013">
    <property type="protein sequence ID" value="MTB96053.1"/>
    <property type="molecule type" value="Genomic_DNA"/>
</dbReference>
<evidence type="ECO:0000259" key="1">
    <source>
        <dbReference type="Pfam" id="PF01345"/>
    </source>
</evidence>
<dbReference type="NCBIfam" id="TIGR01451">
    <property type="entry name" value="B_ant_repeat"/>
    <property type="match status" value="1"/>
</dbReference>
<dbReference type="Proteomes" id="UP000433406">
    <property type="component" value="Unassembled WGS sequence"/>
</dbReference>
<dbReference type="InterPro" id="IPR051172">
    <property type="entry name" value="Chlamydia_OmcB"/>
</dbReference>
<dbReference type="RefSeq" id="WP_154615580.1">
    <property type="nucleotide sequence ID" value="NZ_CP053660.1"/>
</dbReference>
<dbReference type="NCBIfam" id="TIGR04215">
    <property type="entry name" value="choice_anch_A"/>
    <property type="match status" value="1"/>
</dbReference>
<dbReference type="InterPro" id="IPR026588">
    <property type="entry name" value="Choice_anch_A"/>
</dbReference>
<feature type="domain" description="DUF11" evidence="1">
    <location>
        <begin position="335"/>
        <end position="421"/>
    </location>
</feature>
<dbReference type="AlphaFoldDB" id="A0A6I3JDC0"/>
<name>A0A6I3JDC0_9ACTN</name>
<dbReference type="InterPro" id="IPR047589">
    <property type="entry name" value="DUF11_rpt"/>
</dbReference>
<organism evidence="3 4">
    <name type="scientific">Nocardioides marmotae</name>
    <dbReference type="NCBI Taxonomy" id="2663857"/>
    <lineage>
        <taxon>Bacteria</taxon>
        <taxon>Bacillati</taxon>
        <taxon>Actinomycetota</taxon>
        <taxon>Actinomycetes</taxon>
        <taxon>Propionibacteriales</taxon>
        <taxon>Nocardioidaceae</taxon>
        <taxon>Nocardioides</taxon>
    </lineage>
</organism>
<dbReference type="Pfam" id="PF01345">
    <property type="entry name" value="DUF11"/>
    <property type="match status" value="1"/>
</dbReference>
<dbReference type="Gene3D" id="2.60.40.10">
    <property type="entry name" value="Immunoglobulins"/>
    <property type="match status" value="1"/>
</dbReference>
<dbReference type="PANTHER" id="PTHR34819">
    <property type="entry name" value="LARGE CYSTEINE-RICH PERIPLASMIC PROTEIN OMCB"/>
    <property type="match status" value="1"/>
</dbReference>
<evidence type="ECO:0000313" key="4">
    <source>
        <dbReference type="Proteomes" id="UP000433406"/>
    </source>
</evidence>